<dbReference type="EMBL" id="JAAXPC010000030">
    <property type="protein sequence ID" value="NKY05188.1"/>
    <property type="molecule type" value="Genomic_DNA"/>
</dbReference>
<organism evidence="2 3">
    <name type="scientific">Gordonia polyisoprenivorans</name>
    <dbReference type="NCBI Taxonomy" id="84595"/>
    <lineage>
        <taxon>Bacteria</taxon>
        <taxon>Bacillati</taxon>
        <taxon>Actinomycetota</taxon>
        <taxon>Actinomycetes</taxon>
        <taxon>Mycobacteriales</taxon>
        <taxon>Gordoniaceae</taxon>
        <taxon>Gordonia</taxon>
    </lineage>
</organism>
<dbReference type="AlphaFoldDB" id="A0A846WTY6"/>
<evidence type="ECO:0000313" key="2">
    <source>
        <dbReference type="EMBL" id="NKY05188.1"/>
    </source>
</evidence>
<dbReference type="Proteomes" id="UP000563898">
    <property type="component" value="Unassembled WGS sequence"/>
</dbReference>
<accession>A0A846WTY6</accession>
<protein>
    <submittedName>
        <fullName evidence="2">Uncharacterized protein</fullName>
    </submittedName>
</protein>
<gene>
    <name evidence="2" type="ORF">HGA05_26895</name>
</gene>
<sequence length="186" mass="19862">MIAVERDSTSTGTRHQSGHACGRHGRPLSCWTLSPELVAACRCVVIEPTDMRDAQRLRRLARSQALTRGAGEVTVIVDVVAVVAESARDARQIAGRRQTEEPGFSYVGTPRGLATLVWDICVAEVADAVRLTVLDADPEAGSAGGALCVDAVKALHDRGVSSVVGREQCPCDGIVRGRRHTEQPRV</sequence>
<name>A0A846WTY6_9ACTN</name>
<feature type="region of interest" description="Disordered" evidence="1">
    <location>
        <begin position="1"/>
        <end position="23"/>
    </location>
</feature>
<evidence type="ECO:0000313" key="3">
    <source>
        <dbReference type="Proteomes" id="UP000563898"/>
    </source>
</evidence>
<comment type="caution">
    <text evidence="2">The sequence shown here is derived from an EMBL/GenBank/DDBJ whole genome shotgun (WGS) entry which is preliminary data.</text>
</comment>
<reference evidence="2 3" key="1">
    <citation type="submission" date="2020-04" db="EMBL/GenBank/DDBJ databases">
        <title>MicrobeNet Type strains.</title>
        <authorList>
            <person name="Nicholson A.C."/>
        </authorList>
    </citation>
    <scope>NUCLEOTIDE SEQUENCE [LARGE SCALE GENOMIC DNA]</scope>
    <source>
        <strain evidence="2 3">ATCC BAA-14</strain>
    </source>
</reference>
<evidence type="ECO:0000256" key="1">
    <source>
        <dbReference type="SAM" id="MobiDB-lite"/>
    </source>
</evidence>
<proteinExistence type="predicted"/>